<feature type="region of interest" description="Disordered" evidence="1">
    <location>
        <begin position="794"/>
        <end position="815"/>
    </location>
</feature>
<evidence type="ECO:0000259" key="2">
    <source>
        <dbReference type="Pfam" id="PF11935"/>
    </source>
</evidence>
<proteinExistence type="predicted"/>
<dbReference type="InterPro" id="IPR022075">
    <property type="entry name" value="Symplekin_C"/>
</dbReference>
<dbReference type="InterPro" id="IPR032460">
    <property type="entry name" value="Symplekin/Pta1_N"/>
</dbReference>
<dbReference type="Pfam" id="PF11935">
    <property type="entry name" value="SYMPK_PTA1_N"/>
    <property type="match status" value="2"/>
</dbReference>
<dbReference type="Pfam" id="PF12295">
    <property type="entry name" value="Symplekin_C"/>
    <property type="match status" value="1"/>
</dbReference>
<dbReference type="InterPro" id="IPR011989">
    <property type="entry name" value="ARM-like"/>
</dbReference>
<evidence type="ECO:0000313" key="4">
    <source>
        <dbReference type="EMBL" id="KAK3031277.1"/>
    </source>
</evidence>
<feature type="domain" description="Symplekin C-terminal" evidence="3">
    <location>
        <begin position="925"/>
        <end position="1094"/>
    </location>
</feature>
<evidence type="ECO:0000256" key="1">
    <source>
        <dbReference type="SAM" id="MobiDB-lite"/>
    </source>
</evidence>
<keyword evidence="5" id="KW-1185">Reference proteome</keyword>
<comment type="caution">
    <text evidence="4">The sequence shown here is derived from an EMBL/GenBank/DDBJ whole genome shotgun (WGS) entry which is preliminary data.</text>
</comment>
<evidence type="ECO:0008006" key="6">
    <source>
        <dbReference type="Google" id="ProtNLM"/>
    </source>
</evidence>
<dbReference type="Proteomes" id="UP001188597">
    <property type="component" value="Unassembled WGS sequence"/>
</dbReference>
<evidence type="ECO:0000313" key="5">
    <source>
        <dbReference type="Proteomes" id="UP001188597"/>
    </source>
</evidence>
<feature type="domain" description="Symplekin/Pta1 N-terminal" evidence="2">
    <location>
        <begin position="1"/>
        <end position="72"/>
    </location>
</feature>
<gene>
    <name evidence="4" type="ORF">RJ639_035577</name>
</gene>
<accession>A0AA89BBS6</accession>
<name>A0AA89BBS6_9ASTE</name>
<protein>
    <recommendedName>
        <fullName evidence="6">Symplekin</fullName>
    </recommendedName>
</protein>
<feature type="region of interest" description="Disordered" evidence="1">
    <location>
        <begin position="160"/>
        <end position="185"/>
    </location>
</feature>
<organism evidence="4 5">
    <name type="scientific">Escallonia herrerae</name>
    <dbReference type="NCBI Taxonomy" id="1293975"/>
    <lineage>
        <taxon>Eukaryota</taxon>
        <taxon>Viridiplantae</taxon>
        <taxon>Streptophyta</taxon>
        <taxon>Embryophyta</taxon>
        <taxon>Tracheophyta</taxon>
        <taxon>Spermatophyta</taxon>
        <taxon>Magnoliopsida</taxon>
        <taxon>eudicotyledons</taxon>
        <taxon>Gunneridae</taxon>
        <taxon>Pentapetalae</taxon>
        <taxon>asterids</taxon>
        <taxon>campanulids</taxon>
        <taxon>Escalloniales</taxon>
        <taxon>Escalloniaceae</taxon>
        <taxon>Escallonia</taxon>
    </lineage>
</organism>
<feature type="domain" description="Symplekin/Pta1 N-terminal" evidence="2">
    <location>
        <begin position="74"/>
        <end position="145"/>
    </location>
</feature>
<feature type="region of interest" description="Disordered" evidence="1">
    <location>
        <begin position="338"/>
        <end position="370"/>
    </location>
</feature>
<feature type="compositionally biased region" description="Low complexity" evidence="1">
    <location>
        <begin position="338"/>
        <end position="350"/>
    </location>
</feature>
<sequence>MVKFKDAVFNILLEAGSVGMKLLAIKFLESYILLFTSDASDSEKSEAMTRNGRVFNVSWLVGGHPVLDPLALILAAIARKRPVHYSSVLSVLLEFESNLEAKGGHTTSIQYSLRTAFLGFLRCTYPAILESREKLLRALRVMNAGDAADQVLRQVDKVLKNNERASRDNRSNKEEQPSNPLNFLGDLTKKRPLDYEEPTFSHDVASKRLRYGPSSYATGQDNSVNGVSPKVPLLNGDLTPVEQMIAMIGALIAEGERGAESLELLISQIHPDLLADIVITNMKHLPNVPPPVMSVTQKIASSSNSSQVVAPIDVSISPPNHVINPQVPVSASNAISTSLSDLSTSTVSSADSKRDPRRDPRRLDPRRVAAPVGVSSLPVVDDNAHTELVHMMPKTETDSSLSLLKPLLLPVLTSTDNISVPIVPKTETDLYISGSPVVGRAEDPAPKEEVLDEAKVIACDAEDNVASDIPLSPVTQVDQDLFASKSSDIEMADEAYSSSLLEVNHLSPSVLDEYVSEEAYPDLPELPLYVELTDEQQRNVRKLAVERIIDSYKHLGGKEYKHTCMAVLARLVAQIDVDDDVVMIIQKHIVSDYQHQKGHELVMHVLYHLHTLTISDSVEHSSAAAVVYEKFLLGVAKSLLDALPAADKSFSRLLGEVPFLPDPALKLLEELCCSTSHCGKDVREGDRVTQGLGAVWSLILSRPLNRQVCLDIALKCAVHPQDDIRTKAIRLVANKLYIIDYISENIEQFATSMLLSAVDQRVPDIEVLQFGATEHRTEGEIDVLTQVGSQETSISGSQISEPGPSENDSVKGVQSDFQSDSSVSFAQAQRHISLFFALCTKKPSLLQLVFDHFLRSPKAVKQAFHRHIPVLIRALGSSYSELLHIISDPPQGSEDLLTQVLQILSEGTVPSADLVATVKRLYETKLKVLPIFPHLVALPLDKFQTALAHILQGSAHTGPALTPAEVLVAIHDISPEKDGLALKKARIAITDACSACFEQRTVFTQHVLEKALSEMVDQTPLPLLFMRTVIQAIDAFPTLVDFVMEILSKLVSKQVWRMPKLWVGFLKCVSQTQPHSFSVLLQLPSNQLEGALNKYGKLRGPLAAYASQPSIQQSLPRDWVNYNPDLVFQRT</sequence>
<feature type="compositionally biased region" description="Basic and acidic residues" evidence="1">
    <location>
        <begin position="160"/>
        <end position="176"/>
    </location>
</feature>
<dbReference type="EMBL" id="JAVXUP010000311">
    <property type="protein sequence ID" value="KAK3031277.1"/>
    <property type="molecule type" value="Genomic_DNA"/>
</dbReference>
<evidence type="ECO:0000259" key="3">
    <source>
        <dbReference type="Pfam" id="PF12295"/>
    </source>
</evidence>
<feature type="compositionally biased region" description="Basic and acidic residues" evidence="1">
    <location>
        <begin position="351"/>
        <end position="367"/>
    </location>
</feature>
<dbReference type="AlphaFoldDB" id="A0AA89BBS6"/>
<dbReference type="Gene3D" id="1.25.10.10">
    <property type="entry name" value="Leucine-rich Repeat Variant"/>
    <property type="match status" value="2"/>
</dbReference>
<reference evidence="4" key="1">
    <citation type="submission" date="2022-12" db="EMBL/GenBank/DDBJ databases">
        <title>Draft genome assemblies for two species of Escallonia (Escalloniales).</title>
        <authorList>
            <person name="Chanderbali A."/>
            <person name="Dervinis C."/>
            <person name="Anghel I."/>
            <person name="Soltis D."/>
            <person name="Soltis P."/>
            <person name="Zapata F."/>
        </authorList>
    </citation>
    <scope>NUCLEOTIDE SEQUENCE</scope>
    <source>
        <strain evidence="4">UCBG64.0493</strain>
        <tissue evidence="4">Leaf</tissue>
    </source>
</reference>
<dbReference type="PANTHER" id="PTHR47184">
    <property type="entry name" value="PHOSPHATIDYLINOSITOL 3-AND 4-KINASE FAMILY PROTEIN-RELATED"/>
    <property type="match status" value="1"/>
</dbReference>
<dbReference type="PANTHER" id="PTHR47184:SF3">
    <property type="entry name" value="PHOSPHATIDYLINOSITOL 3-AND 4-KINASE FAMILY PROTEIN-RELATED"/>
    <property type="match status" value="1"/>
</dbReference>